<dbReference type="PANTHER" id="PTHR32120:SF11">
    <property type="entry name" value="SMALL RIBOSOMAL SUBUNIT BIOGENESIS GTPASE RSGA 1, MITOCHONDRIAL-RELATED"/>
    <property type="match status" value="1"/>
</dbReference>
<feature type="binding site" evidence="3">
    <location>
        <position position="325"/>
    </location>
    <ligand>
        <name>Zn(2+)</name>
        <dbReference type="ChEBI" id="CHEBI:29105"/>
    </ligand>
</feature>
<dbReference type="RefSeq" id="WP_320755142.1">
    <property type="nucleotide sequence ID" value="NZ_JAWNGA010000005.1"/>
</dbReference>
<dbReference type="InterPro" id="IPR030378">
    <property type="entry name" value="G_CP_dom"/>
</dbReference>
<evidence type="ECO:0000256" key="4">
    <source>
        <dbReference type="SAM" id="MobiDB-lite"/>
    </source>
</evidence>
<dbReference type="EMBL" id="JAWNGA010000005">
    <property type="protein sequence ID" value="MDY5132924.1"/>
    <property type="molecule type" value="Genomic_DNA"/>
</dbReference>
<dbReference type="InterPro" id="IPR004881">
    <property type="entry name" value="Ribosome_biogen_GTPase_RsgA"/>
</dbReference>
<dbReference type="PROSITE" id="PS51721">
    <property type="entry name" value="G_CP"/>
    <property type="match status" value="1"/>
</dbReference>
<protein>
    <recommendedName>
        <fullName evidence="3">Small ribosomal subunit biogenesis GTPase RsgA</fullName>
        <ecNumber evidence="3">3.6.1.-</ecNumber>
    </recommendedName>
</protein>
<dbReference type="InterPro" id="IPR027417">
    <property type="entry name" value="P-loop_NTPase"/>
</dbReference>
<dbReference type="CDD" id="cd01854">
    <property type="entry name" value="YjeQ_EngC"/>
    <property type="match status" value="1"/>
</dbReference>
<dbReference type="PROSITE" id="PS50936">
    <property type="entry name" value="ENGC_GTPASE"/>
    <property type="match status" value="1"/>
</dbReference>
<feature type="binding site" evidence="3">
    <location>
        <position position="323"/>
    </location>
    <ligand>
        <name>Zn(2+)</name>
        <dbReference type="ChEBI" id="CHEBI:29105"/>
    </ligand>
</feature>
<feature type="compositionally biased region" description="Basic and acidic residues" evidence="4">
    <location>
        <begin position="1"/>
        <end position="13"/>
    </location>
</feature>
<evidence type="ECO:0000256" key="3">
    <source>
        <dbReference type="HAMAP-Rule" id="MF_01820"/>
    </source>
</evidence>
<evidence type="ECO:0000259" key="6">
    <source>
        <dbReference type="PROSITE" id="PS51721"/>
    </source>
</evidence>
<feature type="binding site" evidence="3">
    <location>
        <position position="319"/>
    </location>
    <ligand>
        <name>Zn(2+)</name>
        <dbReference type="ChEBI" id="CHEBI:29105"/>
    </ligand>
</feature>
<comment type="function">
    <text evidence="3">One of several proteins that assist in the late maturation steps of the functional core of the 30S ribosomal subunit. Helps release RbfA from mature subunits. May play a role in the assembly of ribosomal proteins into the subunit. Circularly permuted GTPase that catalyzes slow GTP hydrolysis, GTPase activity is stimulated by the 30S ribosomal subunit.</text>
</comment>
<dbReference type="NCBIfam" id="TIGR00157">
    <property type="entry name" value="ribosome small subunit-dependent GTPase A"/>
    <property type="match status" value="1"/>
</dbReference>
<dbReference type="SUPFAM" id="SSF52540">
    <property type="entry name" value="P-loop containing nucleoside triphosphate hydrolases"/>
    <property type="match status" value="1"/>
</dbReference>
<comment type="subcellular location">
    <subcellularLocation>
        <location evidence="3">Cytoplasm</location>
    </subcellularLocation>
</comment>
<dbReference type="PANTHER" id="PTHR32120">
    <property type="entry name" value="SMALL RIBOSOMAL SUBUNIT BIOGENESIS GTPASE RSGA"/>
    <property type="match status" value="1"/>
</dbReference>
<dbReference type="EC" id="3.6.1.-" evidence="3"/>
<dbReference type="Gene3D" id="1.10.40.50">
    <property type="entry name" value="Probable gtpase engc, domain 3"/>
    <property type="match status" value="1"/>
</dbReference>
<keyword evidence="3" id="KW-0694">RNA-binding</keyword>
<feature type="region of interest" description="Disordered" evidence="4">
    <location>
        <begin position="1"/>
        <end position="35"/>
    </location>
</feature>
<feature type="binding site" evidence="3">
    <location>
        <position position="332"/>
    </location>
    <ligand>
        <name>Zn(2+)</name>
        <dbReference type="ChEBI" id="CHEBI:29105"/>
    </ligand>
</feature>
<dbReference type="InterPro" id="IPR010914">
    <property type="entry name" value="RsgA_GTPase_dom"/>
</dbReference>
<keyword evidence="8" id="KW-1185">Reference proteome</keyword>
<keyword evidence="3" id="KW-0690">Ribosome biogenesis</keyword>
<dbReference type="Pfam" id="PF03193">
    <property type="entry name" value="RsgA_GTPase"/>
    <property type="match status" value="2"/>
</dbReference>
<evidence type="ECO:0000259" key="5">
    <source>
        <dbReference type="PROSITE" id="PS50936"/>
    </source>
</evidence>
<organism evidence="7 8">
    <name type="scientific">Actinotignum urinale</name>
    <dbReference type="NCBI Taxonomy" id="190146"/>
    <lineage>
        <taxon>Bacteria</taxon>
        <taxon>Bacillati</taxon>
        <taxon>Actinomycetota</taxon>
        <taxon>Actinomycetes</taxon>
        <taxon>Actinomycetales</taxon>
        <taxon>Actinomycetaceae</taxon>
        <taxon>Actinotignum</taxon>
    </lineage>
</organism>
<accession>A0ABU5G775</accession>
<evidence type="ECO:0000256" key="1">
    <source>
        <dbReference type="ARBA" id="ARBA00022741"/>
    </source>
</evidence>
<keyword evidence="3" id="KW-0862">Zinc</keyword>
<evidence type="ECO:0000256" key="2">
    <source>
        <dbReference type="ARBA" id="ARBA00023134"/>
    </source>
</evidence>
<keyword evidence="1 3" id="KW-0547">Nucleotide-binding</keyword>
<sequence length="366" mass="39441">MGKRDTGTDDPRVKVRPGRGSRPRTKIRPDYSSRPLGTVKAVDRGRYTVVMESGTEVMAVKARELGRGAIVVGDRVRVTGDISGAKDTLARIVLIEERSSQLTRSTEEGDGRERTIVANADIMAIVVALAQPEPKTGMIDRCLVAASDAGMRPIIVMTKHDLGSDDALRAHYEPLGIRMFTLAFEGEGADENATGNANKSADVSALTHGCATVVEKTEEQRLELEAELSGKTTVLIGHSGVGKSTLLNHLVPEADRLTGSVNATTGKGRHTSVSAVSFALPGGGRLIDTPGVRSFGLAHVDAQGILHGFSELEEITEECPRGCTHEEGELECELDSPQVQGISRLRERVASFRRLLNERSLEEWEK</sequence>
<comment type="cofactor">
    <cofactor evidence="3">
        <name>Zn(2+)</name>
        <dbReference type="ChEBI" id="CHEBI:29105"/>
    </cofactor>
    <text evidence="3">Binds 1 zinc ion per subunit.</text>
</comment>
<keyword evidence="3" id="KW-0963">Cytoplasm</keyword>
<evidence type="ECO:0000313" key="8">
    <source>
        <dbReference type="Proteomes" id="UP001275049"/>
    </source>
</evidence>
<evidence type="ECO:0000313" key="7">
    <source>
        <dbReference type="EMBL" id="MDY5132924.1"/>
    </source>
</evidence>
<reference evidence="7 8" key="1">
    <citation type="submission" date="2023-10" db="EMBL/GenBank/DDBJ databases">
        <title>Whole Genome based description of the genera Actinobaculum and Actinotignum reveals a complex phylogenetic relationship within the species included in the genus Actinotignum.</title>
        <authorList>
            <person name="Jensen C.S."/>
            <person name="Dargis R."/>
            <person name="Kemp M."/>
            <person name="Christensen J.J."/>
        </authorList>
    </citation>
    <scope>NUCLEOTIDE SEQUENCE [LARGE SCALE GENOMIC DNA]</scope>
    <source>
        <strain evidence="7 8">SLA_B974</strain>
    </source>
</reference>
<keyword evidence="3" id="KW-0699">rRNA-binding</keyword>
<proteinExistence type="inferred from homology"/>
<dbReference type="Gene3D" id="3.40.50.300">
    <property type="entry name" value="P-loop containing nucleotide triphosphate hydrolases"/>
    <property type="match status" value="1"/>
</dbReference>
<comment type="subunit">
    <text evidence="3">Monomer. Associates with 30S ribosomal subunit, binds 16S rRNA.</text>
</comment>
<feature type="binding site" evidence="3">
    <location>
        <begin position="237"/>
        <end position="245"/>
    </location>
    <ligand>
        <name>GTP</name>
        <dbReference type="ChEBI" id="CHEBI:37565"/>
    </ligand>
</feature>
<feature type="domain" description="CP-type G" evidence="6">
    <location>
        <begin position="99"/>
        <end position="295"/>
    </location>
</feature>
<comment type="similarity">
    <text evidence="3">Belongs to the TRAFAC class YlqF/YawG GTPase family. RsgA subfamily.</text>
</comment>
<dbReference type="Proteomes" id="UP001275049">
    <property type="component" value="Unassembled WGS sequence"/>
</dbReference>
<name>A0ABU5G775_9ACTO</name>
<feature type="compositionally biased region" description="Basic residues" evidence="4">
    <location>
        <begin position="14"/>
        <end position="26"/>
    </location>
</feature>
<keyword evidence="3" id="KW-0479">Metal-binding</keyword>
<keyword evidence="2 3" id="KW-0342">GTP-binding</keyword>
<feature type="binding site" evidence="3">
    <location>
        <begin position="158"/>
        <end position="161"/>
    </location>
    <ligand>
        <name>GTP</name>
        <dbReference type="ChEBI" id="CHEBI:37565"/>
    </ligand>
</feature>
<gene>
    <name evidence="3 7" type="primary">rsgA</name>
    <name evidence="7" type="ORF">R6G86_04085</name>
</gene>
<feature type="domain" description="EngC GTPase" evidence="5">
    <location>
        <begin position="118"/>
        <end position="293"/>
    </location>
</feature>
<comment type="caution">
    <text evidence="7">The sequence shown here is derived from an EMBL/GenBank/DDBJ whole genome shotgun (WGS) entry which is preliminary data.</text>
</comment>
<keyword evidence="3" id="KW-0378">Hydrolase</keyword>
<dbReference type="HAMAP" id="MF_01820">
    <property type="entry name" value="GTPase_RsgA"/>
    <property type="match status" value="1"/>
</dbReference>